<evidence type="ECO:0000256" key="5">
    <source>
        <dbReference type="ARBA" id="ARBA00023002"/>
    </source>
</evidence>
<comment type="caution">
    <text evidence="11">The sequence shown here is derived from an EMBL/GenBank/DDBJ whole genome shotgun (WGS) entry which is preliminary data.</text>
</comment>
<dbReference type="Proteomes" id="UP001439008">
    <property type="component" value="Unassembled WGS sequence"/>
</dbReference>
<dbReference type="Pfam" id="PF07992">
    <property type="entry name" value="Pyr_redox_2"/>
    <property type="match status" value="1"/>
</dbReference>
<dbReference type="SUPFAM" id="SSF55424">
    <property type="entry name" value="FAD/NAD-linked reductases, dimerisation (C-terminal) domain"/>
    <property type="match status" value="1"/>
</dbReference>
<evidence type="ECO:0000313" key="12">
    <source>
        <dbReference type="Proteomes" id="UP001439008"/>
    </source>
</evidence>
<dbReference type="PRINTS" id="PR00368">
    <property type="entry name" value="FADPNR"/>
</dbReference>
<dbReference type="PANTHER" id="PTHR42737">
    <property type="entry name" value="GLUTATHIONE REDUCTASE"/>
    <property type="match status" value="1"/>
</dbReference>
<dbReference type="PROSITE" id="PS51257">
    <property type="entry name" value="PROKAR_LIPOPROTEIN"/>
    <property type="match status" value="1"/>
</dbReference>
<evidence type="ECO:0000256" key="1">
    <source>
        <dbReference type="ARBA" id="ARBA00001974"/>
    </source>
</evidence>
<keyword evidence="12" id="KW-1185">Reference proteome</keyword>
<organism evidence="11 12">
    <name type="scientific">Bonamia ostreae</name>
    <dbReference type="NCBI Taxonomy" id="126728"/>
    <lineage>
        <taxon>Eukaryota</taxon>
        <taxon>Sar</taxon>
        <taxon>Rhizaria</taxon>
        <taxon>Endomyxa</taxon>
        <taxon>Ascetosporea</taxon>
        <taxon>Haplosporida</taxon>
        <taxon>Bonamia</taxon>
    </lineage>
</organism>
<accession>A0ABV2AJQ0</accession>
<dbReference type="PANTHER" id="PTHR42737:SF2">
    <property type="entry name" value="GLUTATHIONE REDUCTASE"/>
    <property type="match status" value="1"/>
</dbReference>
<dbReference type="InterPro" id="IPR016156">
    <property type="entry name" value="FAD/NAD-linked_Rdtase_dimer_sf"/>
</dbReference>
<keyword evidence="4 8" id="KW-0274">FAD</keyword>
<evidence type="ECO:0000256" key="3">
    <source>
        <dbReference type="ARBA" id="ARBA00022630"/>
    </source>
</evidence>
<dbReference type="InterPro" id="IPR023753">
    <property type="entry name" value="FAD/NAD-binding_dom"/>
</dbReference>
<dbReference type="InterPro" id="IPR001100">
    <property type="entry name" value="Pyr_nuc-diS_OxRdtase"/>
</dbReference>
<evidence type="ECO:0000256" key="6">
    <source>
        <dbReference type="ARBA" id="ARBA00023157"/>
    </source>
</evidence>
<dbReference type="SUPFAM" id="SSF51905">
    <property type="entry name" value="FAD/NAD(P)-binding domain"/>
    <property type="match status" value="1"/>
</dbReference>
<keyword evidence="6" id="KW-1015">Disulfide bond</keyword>
<evidence type="ECO:0000313" key="11">
    <source>
        <dbReference type="EMBL" id="MES1919895.1"/>
    </source>
</evidence>
<feature type="domain" description="Pyridine nucleotide-disulphide oxidoreductase dimerisation" evidence="9">
    <location>
        <begin position="338"/>
        <end position="425"/>
    </location>
</feature>
<dbReference type="InterPro" id="IPR004099">
    <property type="entry name" value="Pyr_nucl-diS_OxRdtase_dimer"/>
</dbReference>
<keyword evidence="7 8" id="KW-0676">Redox-active center</keyword>
<keyword evidence="5 8" id="KW-0560">Oxidoreductase</keyword>
<sequence>MRKFDLLVIGGGSGGVACSRRAASYGKKVALFEYKRLGGTCVNVGCVPKKVMYNSAEIHNAIKIAPEYGFDVKIPTLNYSVLKRKRDAYVERLNGIYSRLLNNSNVEVISQKATFKENKVVVAGGLEYTAPVIVIAAGGEPNTLNIPGKEYAINSDDFFNKMDKVPKKIAIIGGGYIGNEIACVLNSLGSQVTVIYRGDKILRGFDEMLRNSLIESMTANGIKIKLNTNLSKITKNDHFLDIETTKGDIFKRFDQVLFAVGRHSVADQLGLSNTALKLNNKNEFETDEWEETNVKGVYALGDINGKIQLTPVAISAGRALADRLFDGQKNRKTDYENVPSVVFTHPPIGTVGLTENEAVKRFGRNKIKTYKSTFVNMLYALSEIKPKTNYKVVCLLPEEKVLGVHLFGHGSDEILQGFGSFIHFQLYQIYNNNFCDFD</sequence>
<evidence type="ECO:0000256" key="8">
    <source>
        <dbReference type="RuleBase" id="RU003691"/>
    </source>
</evidence>
<dbReference type="EMBL" id="JBDODL010000437">
    <property type="protein sequence ID" value="MES1919895.1"/>
    <property type="molecule type" value="Genomic_DNA"/>
</dbReference>
<protein>
    <recommendedName>
        <fullName evidence="13">Glutathione-disulfide reductase</fullName>
    </recommendedName>
</protein>
<dbReference type="InterPro" id="IPR036188">
    <property type="entry name" value="FAD/NAD-bd_sf"/>
</dbReference>
<evidence type="ECO:0000256" key="2">
    <source>
        <dbReference type="ARBA" id="ARBA00007532"/>
    </source>
</evidence>
<evidence type="ECO:0000256" key="7">
    <source>
        <dbReference type="ARBA" id="ARBA00023284"/>
    </source>
</evidence>
<dbReference type="Pfam" id="PF02852">
    <property type="entry name" value="Pyr_redox_dim"/>
    <property type="match status" value="1"/>
</dbReference>
<dbReference type="Gene3D" id="3.50.50.60">
    <property type="entry name" value="FAD/NAD(P)-binding domain"/>
    <property type="match status" value="1"/>
</dbReference>
<dbReference type="InterPro" id="IPR046952">
    <property type="entry name" value="GSHR/TRXR-like"/>
</dbReference>
<proteinExistence type="inferred from homology"/>
<evidence type="ECO:0008006" key="13">
    <source>
        <dbReference type="Google" id="ProtNLM"/>
    </source>
</evidence>
<reference evidence="11 12" key="1">
    <citation type="journal article" date="2024" name="BMC Biol.">
        <title>Comparative genomics of Ascetosporea gives new insight into the evolutionary basis for animal parasitism in Rhizaria.</title>
        <authorList>
            <person name="Hiltunen Thoren M."/>
            <person name="Onut-Brannstrom I."/>
            <person name="Alfjorden A."/>
            <person name="Peckova H."/>
            <person name="Swords F."/>
            <person name="Hooper C."/>
            <person name="Holzer A.S."/>
            <person name="Bass D."/>
            <person name="Burki F."/>
        </authorList>
    </citation>
    <scope>NUCLEOTIDE SEQUENCE [LARGE SCALE GENOMIC DNA]</scope>
    <source>
        <strain evidence="11">20-A016</strain>
    </source>
</reference>
<dbReference type="PROSITE" id="PS00076">
    <property type="entry name" value="PYRIDINE_REDOX_1"/>
    <property type="match status" value="1"/>
</dbReference>
<evidence type="ECO:0000256" key="4">
    <source>
        <dbReference type="ARBA" id="ARBA00022827"/>
    </source>
</evidence>
<name>A0ABV2AJQ0_9EUKA</name>
<evidence type="ECO:0000259" key="9">
    <source>
        <dbReference type="Pfam" id="PF02852"/>
    </source>
</evidence>
<keyword evidence="3 8" id="KW-0285">Flavoprotein</keyword>
<comment type="similarity">
    <text evidence="2 8">Belongs to the class-I pyridine nucleotide-disulfide oxidoreductase family.</text>
</comment>
<dbReference type="PRINTS" id="PR00411">
    <property type="entry name" value="PNDRDTASEI"/>
</dbReference>
<dbReference type="NCBIfam" id="NF004776">
    <property type="entry name" value="PRK06116.1"/>
    <property type="match status" value="1"/>
</dbReference>
<feature type="domain" description="FAD/NAD(P)-binding" evidence="10">
    <location>
        <begin position="4"/>
        <end position="317"/>
    </location>
</feature>
<evidence type="ECO:0000259" key="10">
    <source>
        <dbReference type="Pfam" id="PF07992"/>
    </source>
</evidence>
<comment type="cofactor">
    <cofactor evidence="1">
        <name>FAD</name>
        <dbReference type="ChEBI" id="CHEBI:57692"/>
    </cofactor>
</comment>
<dbReference type="PIRSF" id="PIRSF000350">
    <property type="entry name" value="Mercury_reductase_MerA"/>
    <property type="match status" value="1"/>
</dbReference>
<gene>
    <name evidence="11" type="ORF">MHBO_001646</name>
</gene>
<dbReference type="InterPro" id="IPR012999">
    <property type="entry name" value="Pyr_OxRdtase_I_AS"/>
</dbReference>